<proteinExistence type="predicted"/>
<dbReference type="AlphaFoldDB" id="A0A5C3PC17"/>
<accession>A0A5C3PC17</accession>
<evidence type="ECO:0000313" key="2">
    <source>
        <dbReference type="EMBL" id="TFK87186.1"/>
    </source>
</evidence>
<organism evidence="2 3">
    <name type="scientific">Polyporus arcularius HHB13444</name>
    <dbReference type="NCBI Taxonomy" id="1314778"/>
    <lineage>
        <taxon>Eukaryota</taxon>
        <taxon>Fungi</taxon>
        <taxon>Dikarya</taxon>
        <taxon>Basidiomycota</taxon>
        <taxon>Agaricomycotina</taxon>
        <taxon>Agaricomycetes</taxon>
        <taxon>Polyporales</taxon>
        <taxon>Polyporaceae</taxon>
        <taxon>Polyporus</taxon>
    </lineage>
</organism>
<dbReference type="STRING" id="1314778.A0A5C3PC17"/>
<keyword evidence="2" id="KW-0808">Transferase</keyword>
<feature type="domain" description="Methyltransferase" evidence="1">
    <location>
        <begin position="49"/>
        <end position="140"/>
    </location>
</feature>
<sequence>MSASPTLNNLDGIATIYPHEPDHFSIIRAQIEQRAGLVKTWNIQPGERVLEIGCGQGDCTVVLATAVGDEGFVTAVDPASLDYGSPYTLGQAQSHLRDSAVGHRIKFVQADPIAFLQSSTEHYTTAVLAQCSWYFAAPHVFSDILAALLDRVDRVCISEYALTSSDYRAMPHILATFAQATLECRKTTSTANVRSLLAPERLRAAALAAGLAVRAETIMQPPEGMLDGTWEAGYVLSKGFEEEVDKYVSDEREKAVYTAAMDSIRATRDVLKAKGDRVHTMDIWVATFAKPT</sequence>
<reference evidence="2 3" key="1">
    <citation type="journal article" date="2019" name="Nat. Ecol. Evol.">
        <title>Megaphylogeny resolves global patterns of mushroom evolution.</title>
        <authorList>
            <person name="Varga T."/>
            <person name="Krizsan K."/>
            <person name="Foldi C."/>
            <person name="Dima B."/>
            <person name="Sanchez-Garcia M."/>
            <person name="Sanchez-Ramirez S."/>
            <person name="Szollosi G.J."/>
            <person name="Szarkandi J.G."/>
            <person name="Papp V."/>
            <person name="Albert L."/>
            <person name="Andreopoulos W."/>
            <person name="Angelini C."/>
            <person name="Antonin V."/>
            <person name="Barry K.W."/>
            <person name="Bougher N.L."/>
            <person name="Buchanan P."/>
            <person name="Buyck B."/>
            <person name="Bense V."/>
            <person name="Catcheside P."/>
            <person name="Chovatia M."/>
            <person name="Cooper J."/>
            <person name="Damon W."/>
            <person name="Desjardin D."/>
            <person name="Finy P."/>
            <person name="Geml J."/>
            <person name="Haridas S."/>
            <person name="Hughes K."/>
            <person name="Justo A."/>
            <person name="Karasinski D."/>
            <person name="Kautmanova I."/>
            <person name="Kiss B."/>
            <person name="Kocsube S."/>
            <person name="Kotiranta H."/>
            <person name="LaButti K.M."/>
            <person name="Lechner B.E."/>
            <person name="Liimatainen K."/>
            <person name="Lipzen A."/>
            <person name="Lukacs Z."/>
            <person name="Mihaltcheva S."/>
            <person name="Morgado L.N."/>
            <person name="Niskanen T."/>
            <person name="Noordeloos M.E."/>
            <person name="Ohm R.A."/>
            <person name="Ortiz-Santana B."/>
            <person name="Ovrebo C."/>
            <person name="Racz N."/>
            <person name="Riley R."/>
            <person name="Savchenko A."/>
            <person name="Shiryaev A."/>
            <person name="Soop K."/>
            <person name="Spirin V."/>
            <person name="Szebenyi C."/>
            <person name="Tomsovsky M."/>
            <person name="Tulloss R.E."/>
            <person name="Uehling J."/>
            <person name="Grigoriev I.V."/>
            <person name="Vagvolgyi C."/>
            <person name="Papp T."/>
            <person name="Martin F.M."/>
            <person name="Miettinen O."/>
            <person name="Hibbett D.S."/>
            <person name="Nagy L.G."/>
        </authorList>
    </citation>
    <scope>NUCLEOTIDE SEQUENCE [LARGE SCALE GENOMIC DNA]</scope>
    <source>
        <strain evidence="2 3">HHB13444</strain>
    </source>
</reference>
<dbReference type="GO" id="GO:0032259">
    <property type="term" value="P:methylation"/>
    <property type="evidence" value="ECO:0007669"/>
    <property type="project" value="UniProtKB-KW"/>
</dbReference>
<evidence type="ECO:0000259" key="1">
    <source>
        <dbReference type="Pfam" id="PF13649"/>
    </source>
</evidence>
<gene>
    <name evidence="2" type="ORF">K466DRAFT_549067</name>
</gene>
<keyword evidence="3" id="KW-1185">Reference proteome</keyword>
<dbReference type="InterPro" id="IPR029063">
    <property type="entry name" value="SAM-dependent_MTases_sf"/>
</dbReference>
<evidence type="ECO:0000313" key="3">
    <source>
        <dbReference type="Proteomes" id="UP000308197"/>
    </source>
</evidence>
<name>A0A5C3PC17_9APHY</name>
<dbReference type="Pfam" id="PF13649">
    <property type="entry name" value="Methyltransf_25"/>
    <property type="match status" value="1"/>
</dbReference>
<dbReference type="Proteomes" id="UP000308197">
    <property type="component" value="Unassembled WGS sequence"/>
</dbReference>
<dbReference type="CDD" id="cd02440">
    <property type="entry name" value="AdoMet_MTases"/>
    <property type="match status" value="1"/>
</dbReference>
<dbReference type="GO" id="GO:0008168">
    <property type="term" value="F:methyltransferase activity"/>
    <property type="evidence" value="ECO:0007669"/>
    <property type="project" value="UniProtKB-KW"/>
</dbReference>
<dbReference type="SUPFAM" id="SSF53335">
    <property type="entry name" value="S-adenosyl-L-methionine-dependent methyltransferases"/>
    <property type="match status" value="1"/>
</dbReference>
<dbReference type="InterPro" id="IPR041698">
    <property type="entry name" value="Methyltransf_25"/>
</dbReference>
<dbReference type="InParanoid" id="A0A5C3PC17"/>
<dbReference type="Gene3D" id="3.40.50.150">
    <property type="entry name" value="Vaccinia Virus protein VP39"/>
    <property type="match status" value="1"/>
</dbReference>
<protein>
    <submittedName>
        <fullName evidence="2">S-adenosyl-L-methionine-dependent methyltransferase</fullName>
    </submittedName>
</protein>
<dbReference type="EMBL" id="ML211164">
    <property type="protein sequence ID" value="TFK87186.1"/>
    <property type="molecule type" value="Genomic_DNA"/>
</dbReference>
<keyword evidence="2" id="KW-0489">Methyltransferase</keyword>